<dbReference type="Proteomes" id="UP000235584">
    <property type="component" value="Chromosome"/>
</dbReference>
<sequence length="165" mass="17752">MKFCLSILASLLVATTAFAAPSDIVSGSTNSSLFFSKNSDDKYEASLYLATEYDHAFENGLQVGGLLEGAFTDDSNAFTALVGPGFNLNAQDLANSFYATVKVGFSRVSIDGDKNTEFTARAEAGKRFKLSESVSYVPGVAVTHVFADEADPTFQVNIFKFSFLF</sequence>
<gene>
    <name evidence="1" type="ORF">C0V70_08240</name>
</gene>
<dbReference type="AlphaFoldDB" id="A0A2K9NRG7"/>
<accession>A0A2K9NRG7</accession>
<keyword evidence="2" id="KW-1185">Reference proteome</keyword>
<dbReference type="KEGG" id="bsto:C0V70_08240"/>
<dbReference type="SUPFAM" id="SSF103515">
    <property type="entry name" value="Autotransporter"/>
    <property type="match status" value="1"/>
</dbReference>
<dbReference type="EMBL" id="CP025704">
    <property type="protein sequence ID" value="AUN98098.1"/>
    <property type="molecule type" value="Genomic_DNA"/>
</dbReference>
<organism evidence="1 2">
    <name type="scientific">Bacteriovorax stolpii</name>
    <name type="common">Bdellovibrio stolpii</name>
    <dbReference type="NCBI Taxonomy" id="960"/>
    <lineage>
        <taxon>Bacteria</taxon>
        <taxon>Pseudomonadati</taxon>
        <taxon>Bdellovibrionota</taxon>
        <taxon>Bacteriovoracia</taxon>
        <taxon>Bacteriovoracales</taxon>
        <taxon>Bacteriovoracaceae</taxon>
        <taxon>Bacteriovorax</taxon>
    </lineage>
</organism>
<evidence type="ECO:0000313" key="2">
    <source>
        <dbReference type="Proteomes" id="UP000235584"/>
    </source>
</evidence>
<proteinExistence type="predicted"/>
<name>A0A2K9NRG7_BACTC</name>
<reference evidence="1 2" key="1">
    <citation type="submission" date="2018-01" db="EMBL/GenBank/DDBJ databases">
        <title>Complete genome sequence of Bacteriovorax stolpii DSM12778.</title>
        <authorList>
            <person name="Tang B."/>
            <person name="Chang J."/>
        </authorList>
    </citation>
    <scope>NUCLEOTIDE SEQUENCE [LARGE SCALE GENOMIC DNA]</scope>
    <source>
        <strain evidence="1 2">DSM 12778</strain>
    </source>
</reference>
<evidence type="ECO:0000313" key="1">
    <source>
        <dbReference type="EMBL" id="AUN98098.1"/>
    </source>
</evidence>
<dbReference type="InterPro" id="IPR036709">
    <property type="entry name" value="Autotransporte_beta_dom_sf"/>
</dbReference>
<protein>
    <submittedName>
        <fullName evidence="1">Uncharacterized protein</fullName>
    </submittedName>
</protein>
<dbReference type="RefSeq" id="WP_102243389.1">
    <property type="nucleotide sequence ID" value="NZ_CP025704.1"/>
</dbReference>